<name>A6GJ47_9BACT</name>
<proteinExistence type="predicted"/>
<feature type="signal peptide" evidence="1">
    <location>
        <begin position="1"/>
        <end position="23"/>
    </location>
</feature>
<feature type="chain" id="PRO_5002695621" description="Lipoprotein" evidence="1">
    <location>
        <begin position="24"/>
        <end position="158"/>
    </location>
</feature>
<evidence type="ECO:0008006" key="4">
    <source>
        <dbReference type="Google" id="ProtNLM"/>
    </source>
</evidence>
<dbReference type="EMBL" id="ABCS01000148">
    <property type="protein sequence ID" value="EDM74122.1"/>
    <property type="molecule type" value="Genomic_DNA"/>
</dbReference>
<dbReference type="AlphaFoldDB" id="A6GJ47"/>
<accession>A6GJ47</accession>
<organism evidence="2 3">
    <name type="scientific">Plesiocystis pacifica SIR-1</name>
    <dbReference type="NCBI Taxonomy" id="391625"/>
    <lineage>
        <taxon>Bacteria</taxon>
        <taxon>Pseudomonadati</taxon>
        <taxon>Myxococcota</taxon>
        <taxon>Polyangia</taxon>
        <taxon>Nannocystales</taxon>
        <taxon>Nannocystaceae</taxon>
        <taxon>Plesiocystis</taxon>
    </lineage>
</organism>
<evidence type="ECO:0000313" key="2">
    <source>
        <dbReference type="EMBL" id="EDM74122.1"/>
    </source>
</evidence>
<reference evidence="2 3" key="1">
    <citation type="submission" date="2007-06" db="EMBL/GenBank/DDBJ databases">
        <authorList>
            <person name="Shimkets L."/>
            <person name="Ferriera S."/>
            <person name="Johnson J."/>
            <person name="Kravitz S."/>
            <person name="Beeson K."/>
            <person name="Sutton G."/>
            <person name="Rogers Y.-H."/>
            <person name="Friedman R."/>
            <person name="Frazier M."/>
            <person name="Venter J.C."/>
        </authorList>
    </citation>
    <scope>NUCLEOTIDE SEQUENCE [LARGE SCALE GENOMIC DNA]</scope>
    <source>
        <strain evidence="2 3">SIR-1</strain>
    </source>
</reference>
<evidence type="ECO:0000256" key="1">
    <source>
        <dbReference type="SAM" id="SignalP"/>
    </source>
</evidence>
<sequence>MAMLTARRAVPLSLALTALSATGCTSLDYEVIPALRSAEIHIDSQAPDDVAEIEFEIELQSGRLADRCIDTQLALRPPSFVGEEVILELEADADFDPCFDGEQTRTLTLTNVEMTNAALSELCVPGTSWAPTFYTEVEDNEKTGWGLTNNEPLSISCT</sequence>
<dbReference type="Proteomes" id="UP000005801">
    <property type="component" value="Unassembled WGS sequence"/>
</dbReference>
<dbReference type="STRING" id="391625.PPSIR1_33079"/>
<keyword evidence="3" id="KW-1185">Reference proteome</keyword>
<keyword evidence="1" id="KW-0732">Signal</keyword>
<protein>
    <recommendedName>
        <fullName evidence="4">Lipoprotein</fullName>
    </recommendedName>
</protein>
<gene>
    <name evidence="2" type="ORF">PPSIR1_33079</name>
</gene>
<evidence type="ECO:0000313" key="3">
    <source>
        <dbReference type="Proteomes" id="UP000005801"/>
    </source>
</evidence>
<dbReference type="PROSITE" id="PS51257">
    <property type="entry name" value="PROKAR_LIPOPROTEIN"/>
    <property type="match status" value="1"/>
</dbReference>
<comment type="caution">
    <text evidence="2">The sequence shown here is derived from an EMBL/GenBank/DDBJ whole genome shotgun (WGS) entry which is preliminary data.</text>
</comment>